<dbReference type="Pfam" id="PF26246">
    <property type="entry name" value="PH_DAAF9"/>
    <property type="match status" value="1"/>
</dbReference>
<keyword evidence="5" id="KW-1185">Reference proteome</keyword>
<dbReference type="InterPro" id="IPR057478">
    <property type="entry name" value="DAAF9_2"/>
</dbReference>
<dbReference type="AlphaFoldDB" id="A0ABD0JND6"/>
<reference evidence="4 5" key="1">
    <citation type="journal article" date="2023" name="Sci. Data">
        <title>Genome assembly of the Korean intertidal mud-creeper Batillaria attramentaria.</title>
        <authorList>
            <person name="Patra A.K."/>
            <person name="Ho P.T."/>
            <person name="Jun S."/>
            <person name="Lee S.J."/>
            <person name="Kim Y."/>
            <person name="Won Y.J."/>
        </authorList>
    </citation>
    <scope>NUCLEOTIDE SEQUENCE [LARGE SCALE GENOMIC DNA]</scope>
    <source>
        <strain evidence="4">Wonlab-2016</strain>
    </source>
</reference>
<dbReference type="PANTHER" id="PTHR33664:SF1">
    <property type="entry name" value="DYNEIN AXONEMAL ASSEMBLY FACTOR 9"/>
    <property type="match status" value="1"/>
</dbReference>
<dbReference type="Pfam" id="PF23319">
    <property type="entry name" value="CobW_C_DAAF9"/>
    <property type="match status" value="1"/>
</dbReference>
<comment type="caution">
    <text evidence="4">The sequence shown here is derived from an EMBL/GenBank/DDBJ whole genome shotgun (WGS) entry which is preliminary data.</text>
</comment>
<evidence type="ECO:0000259" key="3">
    <source>
        <dbReference type="Pfam" id="PF26246"/>
    </source>
</evidence>
<evidence type="ECO:0000313" key="4">
    <source>
        <dbReference type="EMBL" id="KAK7476442.1"/>
    </source>
</evidence>
<evidence type="ECO:0000313" key="5">
    <source>
        <dbReference type="Proteomes" id="UP001519460"/>
    </source>
</evidence>
<accession>A0ABD0JND6</accession>
<feature type="domain" description="DAAF9" evidence="2">
    <location>
        <begin position="153"/>
        <end position="354"/>
    </location>
</feature>
<protein>
    <submittedName>
        <fullName evidence="4">Uncharacterized protein</fullName>
    </submittedName>
</protein>
<name>A0ABD0JND6_9CAEN</name>
<dbReference type="EMBL" id="JACVVK020000375">
    <property type="protein sequence ID" value="KAK7476442.1"/>
    <property type="molecule type" value="Genomic_DNA"/>
</dbReference>
<gene>
    <name evidence="4" type="ORF">BaRGS_00032277</name>
</gene>
<dbReference type="PANTHER" id="PTHR33664">
    <property type="entry name" value="RCG26366"/>
    <property type="match status" value="1"/>
</dbReference>
<dbReference type="Proteomes" id="UP001519460">
    <property type="component" value="Unassembled WGS sequence"/>
</dbReference>
<feature type="domain" description="DAAF9 CobW C-like" evidence="1">
    <location>
        <begin position="371"/>
        <end position="433"/>
    </location>
</feature>
<proteinExistence type="predicted"/>
<dbReference type="Pfam" id="PF25204">
    <property type="entry name" value="DAAF9_2"/>
    <property type="match status" value="1"/>
</dbReference>
<dbReference type="InterPro" id="IPR058843">
    <property type="entry name" value="PH_DAAF9"/>
</dbReference>
<sequence>MATSVLLIITYHTWSSFKVPAHLVTPDNTLYIVFPPRSKAHTHLYGEVLTHWKEDSEMPAVNRIAAEDLPDELDKLHSYLQHVHRETGRVMSATPSHLSMKDAVHNLPHLAKFLNHLSVSTVITVPVSRSDLPHLLQKEPDISVTSDKEQVVVTVLAGVPGSEKESLCKTLSQLGKDHIRWVVVRQMEECTLDAGQLHKMLTSAVTSHLQQDKNRRQTKVLLVAPGFVNTPDVIGAVLRHPEAKIRNMLKIGAITVCIDPLNTFMEHRMLLPMLLNHCAQGWVNNIIFTSQTKAPSELLDTIQSMIRSVNSDVALLLAESGEVKRSTDLDQILSDSAFEQPAMIRARQLLYPGWKLQTKTPPLKGPLKMNDVILKFSRPLEKSKLLQRMKALPSSLSKFPFEGNIYHIYGLVCFSDSPSTVDIQYTTLSQSLVLRTLGAHTQPVIRGQHQYYMVFSGCMLKQDTMKDWLRSCAKQKPAKKQHLTRKDLTRADIAKIHKDHHLEPLPSGWFYNGTQFVSMAGERSNHHPDVENFIAAYLKTSNEEIDKYNATIDKEKWPDLFA</sequence>
<feature type="domain" description="DAAF9 PH" evidence="3">
    <location>
        <begin position="7"/>
        <end position="122"/>
    </location>
</feature>
<organism evidence="4 5">
    <name type="scientific">Batillaria attramentaria</name>
    <dbReference type="NCBI Taxonomy" id="370345"/>
    <lineage>
        <taxon>Eukaryota</taxon>
        <taxon>Metazoa</taxon>
        <taxon>Spiralia</taxon>
        <taxon>Lophotrochozoa</taxon>
        <taxon>Mollusca</taxon>
        <taxon>Gastropoda</taxon>
        <taxon>Caenogastropoda</taxon>
        <taxon>Sorbeoconcha</taxon>
        <taxon>Cerithioidea</taxon>
        <taxon>Batillariidae</taxon>
        <taxon>Batillaria</taxon>
    </lineage>
</organism>
<evidence type="ECO:0000259" key="2">
    <source>
        <dbReference type="Pfam" id="PF25204"/>
    </source>
</evidence>
<dbReference type="InterPro" id="IPR056414">
    <property type="entry name" value="DAAF9_CobW_C"/>
</dbReference>
<dbReference type="InterPro" id="IPR040342">
    <property type="entry name" value="DNAAF9"/>
</dbReference>
<evidence type="ECO:0000259" key="1">
    <source>
        <dbReference type="Pfam" id="PF23319"/>
    </source>
</evidence>